<dbReference type="OrthoDB" id="8854508at2"/>
<evidence type="ECO:0000313" key="1">
    <source>
        <dbReference type="EMBL" id="SAL73410.1"/>
    </source>
</evidence>
<organism evidence="1 2">
    <name type="scientific">Caballeronia udeis</name>
    <dbReference type="NCBI Taxonomy" id="1232866"/>
    <lineage>
        <taxon>Bacteria</taxon>
        <taxon>Pseudomonadati</taxon>
        <taxon>Pseudomonadota</taxon>
        <taxon>Betaproteobacteria</taxon>
        <taxon>Burkholderiales</taxon>
        <taxon>Burkholderiaceae</taxon>
        <taxon>Caballeronia</taxon>
    </lineage>
</organism>
<accession>A0A158JYS6</accession>
<dbReference type="AlphaFoldDB" id="A0A158JYS6"/>
<protein>
    <submittedName>
        <fullName evidence="1">Uncharacterized protein</fullName>
    </submittedName>
</protein>
<proteinExistence type="predicted"/>
<dbReference type="EMBL" id="FCOK02000135">
    <property type="protein sequence ID" value="SAL73410.1"/>
    <property type="molecule type" value="Genomic_DNA"/>
</dbReference>
<evidence type="ECO:0000313" key="2">
    <source>
        <dbReference type="Proteomes" id="UP000054683"/>
    </source>
</evidence>
<reference evidence="1 2" key="1">
    <citation type="submission" date="2016-01" db="EMBL/GenBank/DDBJ databases">
        <authorList>
            <person name="Oliw E.H."/>
        </authorList>
    </citation>
    <scope>NUCLEOTIDE SEQUENCE [LARGE SCALE GENOMIC DNA]</scope>
    <source>
        <strain evidence="1">LMG 27134</strain>
    </source>
</reference>
<sequence>MQLDIFADSRDVMLRNDVLDALQRRHAAAARQAWQRMADEYPGDDTLIALTMLVGELEGAATAYFTDHQALDAARRALSEDVEPAAVRLFGESAARAWLIPCWRALAQRGTPLTFRADDSDNHAAPLWLRAGDWAAATEAIEQIESWRRIPTPLMWMAHARYCSDGLGAAWPLLTELAWLSPGRFASLVAELRDPPLDALVRKFDAQFEGAGQTADLAWFPAWVLVEKAALASRIREAQPSRHTSPERATRLLLQILDLERRGSQHDLVDRRKALRDLHVGLYAAYLKTR</sequence>
<gene>
    <name evidence="1" type="ORF">AWB69_09000</name>
</gene>
<dbReference type="Proteomes" id="UP000054683">
    <property type="component" value="Unassembled WGS sequence"/>
</dbReference>
<name>A0A158JYS6_9BURK</name>
<dbReference type="RefSeq" id="WP_062092998.1">
    <property type="nucleotide sequence ID" value="NZ_FCOK02000135.1"/>
</dbReference>